<accession>A0A6A4GF59</accession>
<dbReference type="EMBL" id="ML770210">
    <property type="protein sequence ID" value="KAE9384144.1"/>
    <property type="molecule type" value="Genomic_DNA"/>
</dbReference>
<sequence>MPSFWKPVACLIRVAQKSKSVLYSKVAKSDIQQLLIAVKKQERAVSNSMNNGSPKCDGIGCFEAPAARHAHLTFETALKILSII</sequence>
<proteinExistence type="predicted"/>
<organism evidence="1 2">
    <name type="scientific">Gymnopus androsaceus JB14</name>
    <dbReference type="NCBI Taxonomy" id="1447944"/>
    <lineage>
        <taxon>Eukaryota</taxon>
        <taxon>Fungi</taxon>
        <taxon>Dikarya</taxon>
        <taxon>Basidiomycota</taxon>
        <taxon>Agaricomycotina</taxon>
        <taxon>Agaricomycetes</taxon>
        <taxon>Agaricomycetidae</taxon>
        <taxon>Agaricales</taxon>
        <taxon>Marasmiineae</taxon>
        <taxon>Omphalotaceae</taxon>
        <taxon>Gymnopus</taxon>
    </lineage>
</organism>
<protein>
    <submittedName>
        <fullName evidence="1">Uncharacterized protein</fullName>
    </submittedName>
</protein>
<name>A0A6A4GF59_9AGAR</name>
<dbReference type="AlphaFoldDB" id="A0A6A4GF59"/>
<evidence type="ECO:0000313" key="1">
    <source>
        <dbReference type="EMBL" id="KAE9384144.1"/>
    </source>
</evidence>
<reference evidence="1" key="1">
    <citation type="journal article" date="2019" name="Environ. Microbiol.">
        <title>Fungal ecological strategies reflected in gene transcription - a case study of two litter decomposers.</title>
        <authorList>
            <person name="Barbi F."/>
            <person name="Kohler A."/>
            <person name="Barry K."/>
            <person name="Baskaran P."/>
            <person name="Daum C."/>
            <person name="Fauchery L."/>
            <person name="Ihrmark K."/>
            <person name="Kuo A."/>
            <person name="LaButti K."/>
            <person name="Lipzen A."/>
            <person name="Morin E."/>
            <person name="Grigoriev I.V."/>
            <person name="Henrissat B."/>
            <person name="Lindahl B."/>
            <person name="Martin F."/>
        </authorList>
    </citation>
    <scope>NUCLEOTIDE SEQUENCE</scope>
    <source>
        <strain evidence="1">JB14</strain>
    </source>
</reference>
<gene>
    <name evidence="1" type="ORF">BT96DRAFT_1008372</name>
</gene>
<evidence type="ECO:0000313" key="2">
    <source>
        <dbReference type="Proteomes" id="UP000799118"/>
    </source>
</evidence>
<dbReference type="Proteomes" id="UP000799118">
    <property type="component" value="Unassembled WGS sequence"/>
</dbReference>
<keyword evidence="2" id="KW-1185">Reference proteome</keyword>